<dbReference type="PROSITE" id="PS50088">
    <property type="entry name" value="ANK_REPEAT"/>
    <property type="match status" value="1"/>
</dbReference>
<dbReference type="PROSITE" id="PS50297">
    <property type="entry name" value="ANK_REP_REGION"/>
    <property type="match status" value="1"/>
</dbReference>
<dbReference type="SUPFAM" id="SSF48403">
    <property type="entry name" value="Ankyrin repeat"/>
    <property type="match status" value="1"/>
</dbReference>
<name>A0A7S0MYH9_9CHLO</name>
<sequence>MHLVCGMPLGTQNGHAEALYALHEVGADLSLKMSDGSTPAILAAANGHLEAFAALIDIGVDLGAVRKSDGKTAMQLHFQNIDGEMKRMHIQDDDDWEGMGDWVP</sequence>
<dbReference type="InterPro" id="IPR036770">
    <property type="entry name" value="Ankyrin_rpt-contain_sf"/>
</dbReference>
<reference evidence="2" key="1">
    <citation type="submission" date="2021-01" db="EMBL/GenBank/DDBJ databases">
        <authorList>
            <person name="Corre E."/>
            <person name="Pelletier E."/>
            <person name="Niang G."/>
            <person name="Scheremetjew M."/>
            <person name="Finn R."/>
            <person name="Kale V."/>
            <person name="Holt S."/>
            <person name="Cochrane G."/>
            <person name="Meng A."/>
            <person name="Brown T."/>
            <person name="Cohen L."/>
        </authorList>
    </citation>
    <scope>NUCLEOTIDE SEQUENCE</scope>
    <source>
        <strain evidence="2">CCMP722</strain>
    </source>
</reference>
<gene>
    <name evidence="2" type="ORF">POBO1169_LOCUS3758</name>
</gene>
<dbReference type="EMBL" id="HBFA01007221">
    <property type="protein sequence ID" value="CAD8655063.1"/>
    <property type="molecule type" value="Transcribed_RNA"/>
</dbReference>
<accession>A0A7S0MYH9</accession>
<proteinExistence type="predicted"/>
<dbReference type="Gene3D" id="1.25.40.20">
    <property type="entry name" value="Ankyrin repeat-containing domain"/>
    <property type="match status" value="1"/>
</dbReference>
<evidence type="ECO:0000313" key="2">
    <source>
        <dbReference type="EMBL" id="CAD8655063.1"/>
    </source>
</evidence>
<dbReference type="AlphaFoldDB" id="A0A7S0MYH9"/>
<feature type="repeat" description="ANK" evidence="1">
    <location>
        <begin position="35"/>
        <end position="67"/>
    </location>
</feature>
<protein>
    <submittedName>
        <fullName evidence="2">Uncharacterized protein</fullName>
    </submittedName>
</protein>
<evidence type="ECO:0000256" key="1">
    <source>
        <dbReference type="PROSITE-ProRule" id="PRU00023"/>
    </source>
</evidence>
<dbReference type="Pfam" id="PF12796">
    <property type="entry name" value="Ank_2"/>
    <property type="match status" value="1"/>
</dbReference>
<dbReference type="InterPro" id="IPR002110">
    <property type="entry name" value="Ankyrin_rpt"/>
</dbReference>
<organism evidence="2">
    <name type="scientific">Pyramimonas obovata</name>
    <dbReference type="NCBI Taxonomy" id="1411642"/>
    <lineage>
        <taxon>Eukaryota</taxon>
        <taxon>Viridiplantae</taxon>
        <taxon>Chlorophyta</taxon>
        <taxon>Pyramimonadophyceae</taxon>
        <taxon>Pyramimonadales</taxon>
        <taxon>Pyramimonadaceae</taxon>
        <taxon>Pyramimonas</taxon>
        <taxon>Pyramimonas incertae sedis</taxon>
    </lineage>
</organism>
<keyword evidence="1" id="KW-0040">ANK repeat</keyword>